<proteinExistence type="inferred from homology"/>
<keyword evidence="3" id="KW-0812">Transmembrane</keyword>
<dbReference type="SUPFAM" id="SSF52833">
    <property type="entry name" value="Thioredoxin-like"/>
    <property type="match status" value="1"/>
</dbReference>
<dbReference type="KEGG" id="samy:DB32_003606"/>
<protein>
    <submittedName>
        <fullName evidence="4">Cytochrome oxidase biogenesis protein Sco1/SenC/PrrC</fullName>
    </submittedName>
</protein>
<dbReference type="CDD" id="cd02968">
    <property type="entry name" value="SCO"/>
    <property type="match status" value="1"/>
</dbReference>
<evidence type="ECO:0000256" key="3">
    <source>
        <dbReference type="SAM" id="Phobius"/>
    </source>
</evidence>
<feature type="region of interest" description="Disordered" evidence="2">
    <location>
        <begin position="228"/>
        <end position="257"/>
    </location>
</feature>
<name>A0A0F6YJS8_9BACT</name>
<dbReference type="AlphaFoldDB" id="A0A0F6YJS8"/>
<evidence type="ECO:0000313" key="4">
    <source>
        <dbReference type="EMBL" id="AKF06457.1"/>
    </source>
</evidence>
<comment type="similarity">
    <text evidence="1">Belongs to the SCO1/2 family.</text>
</comment>
<dbReference type="STRING" id="927083.DB32_003606"/>
<dbReference type="Pfam" id="PF02630">
    <property type="entry name" value="SCO1-SenC"/>
    <property type="match status" value="1"/>
</dbReference>
<evidence type="ECO:0000313" key="5">
    <source>
        <dbReference type="Proteomes" id="UP000034883"/>
    </source>
</evidence>
<keyword evidence="5" id="KW-1185">Reference proteome</keyword>
<feature type="compositionally biased region" description="Low complexity" evidence="2">
    <location>
        <begin position="240"/>
        <end position="257"/>
    </location>
</feature>
<organism evidence="4 5">
    <name type="scientific">Sandaracinus amylolyticus</name>
    <dbReference type="NCBI Taxonomy" id="927083"/>
    <lineage>
        <taxon>Bacteria</taxon>
        <taxon>Pseudomonadati</taxon>
        <taxon>Myxococcota</taxon>
        <taxon>Polyangia</taxon>
        <taxon>Polyangiales</taxon>
        <taxon>Sandaracinaceae</taxon>
        <taxon>Sandaracinus</taxon>
    </lineage>
</organism>
<dbReference type="InterPro" id="IPR003782">
    <property type="entry name" value="SCO1/SenC"/>
</dbReference>
<sequence length="257" mass="28950">MDAVLVDHEGRRVRLGDFFDGERPVVLTLVYHQCASFCDMALRAFADQLQQQPWTAGVEYDVVTLSIDPRDTQGDTLRDARARILGRYGRDEAQRGWHFLGGTEQEIRRVADAVGYRYHWDERTQQFAHPGAMVILQPSGAPSRYLYGLEIPFNDVRIGLAEASEGNHLATAERVIRATLLYCYRWDHSDGRYVLAAWRIMRGGGVLTVLILGGFLFTFWRRERRRGASKKTSTAAPSISDVATTTDASAAARPRES</sequence>
<dbReference type="InterPro" id="IPR036249">
    <property type="entry name" value="Thioredoxin-like_sf"/>
</dbReference>
<gene>
    <name evidence="4" type="ORF">DB32_003606</name>
</gene>
<evidence type="ECO:0000256" key="1">
    <source>
        <dbReference type="ARBA" id="ARBA00010996"/>
    </source>
</evidence>
<dbReference type="PANTHER" id="PTHR12151">
    <property type="entry name" value="ELECTRON TRANSPORT PROTIN SCO1/SENC FAMILY MEMBER"/>
    <property type="match status" value="1"/>
</dbReference>
<dbReference type="EMBL" id="CP011125">
    <property type="protein sequence ID" value="AKF06457.1"/>
    <property type="molecule type" value="Genomic_DNA"/>
</dbReference>
<reference evidence="4 5" key="1">
    <citation type="submission" date="2015-03" db="EMBL/GenBank/DDBJ databases">
        <title>Genome assembly of Sandaracinus amylolyticus DSM 53668.</title>
        <authorList>
            <person name="Sharma G."/>
            <person name="Subramanian S."/>
        </authorList>
    </citation>
    <scope>NUCLEOTIDE SEQUENCE [LARGE SCALE GENOMIC DNA]</scope>
    <source>
        <strain evidence="4 5">DSM 53668</strain>
    </source>
</reference>
<dbReference type="PANTHER" id="PTHR12151:SF8">
    <property type="entry name" value="THIOREDOXIN DOMAIN-CONTAINING PROTEIN"/>
    <property type="match status" value="1"/>
</dbReference>
<evidence type="ECO:0000256" key="2">
    <source>
        <dbReference type="SAM" id="MobiDB-lite"/>
    </source>
</evidence>
<accession>A0A0F6YJS8</accession>
<keyword evidence="3" id="KW-1133">Transmembrane helix</keyword>
<dbReference type="Gene3D" id="3.40.30.10">
    <property type="entry name" value="Glutaredoxin"/>
    <property type="match status" value="1"/>
</dbReference>
<keyword evidence="3" id="KW-0472">Membrane</keyword>
<dbReference type="Proteomes" id="UP000034883">
    <property type="component" value="Chromosome"/>
</dbReference>
<feature type="transmembrane region" description="Helical" evidence="3">
    <location>
        <begin position="200"/>
        <end position="220"/>
    </location>
</feature>